<dbReference type="Pfam" id="PF13424">
    <property type="entry name" value="TPR_12"/>
    <property type="match status" value="1"/>
</dbReference>
<reference evidence="1 2" key="1">
    <citation type="submission" date="2024-09" db="EMBL/GenBank/DDBJ databases">
        <title>Laminarin stimulates single cell rates of sulfate reduction while oxygen inhibits transcriptomic activity in coastal marine sediment.</title>
        <authorList>
            <person name="Lindsay M."/>
            <person name="Orcutt B."/>
            <person name="Emerson D."/>
            <person name="Stepanauskas R."/>
            <person name="D'Angelo T."/>
        </authorList>
    </citation>
    <scope>NUCLEOTIDE SEQUENCE [LARGE SCALE GENOMIC DNA]</scope>
    <source>
        <strain evidence="1">SAG AM-311-K15</strain>
    </source>
</reference>
<dbReference type="SUPFAM" id="SSF48452">
    <property type="entry name" value="TPR-like"/>
    <property type="match status" value="1"/>
</dbReference>
<keyword evidence="2" id="KW-1185">Reference proteome</keyword>
<dbReference type="EMBL" id="JBHPBY010000110">
    <property type="protein sequence ID" value="MFC1850605.1"/>
    <property type="molecule type" value="Genomic_DNA"/>
</dbReference>
<name>A0ABV6YWQ7_UNCC1</name>
<gene>
    <name evidence="1" type="ORF">ACFL27_10470</name>
</gene>
<proteinExistence type="predicted"/>
<dbReference type="Proteomes" id="UP001594351">
    <property type="component" value="Unassembled WGS sequence"/>
</dbReference>
<evidence type="ECO:0000313" key="1">
    <source>
        <dbReference type="EMBL" id="MFC1850605.1"/>
    </source>
</evidence>
<comment type="caution">
    <text evidence="1">The sequence shown here is derived from an EMBL/GenBank/DDBJ whole genome shotgun (WGS) entry which is preliminary data.</text>
</comment>
<organism evidence="1 2">
    <name type="scientific">candidate division CSSED10-310 bacterium</name>
    <dbReference type="NCBI Taxonomy" id="2855610"/>
    <lineage>
        <taxon>Bacteria</taxon>
        <taxon>Bacteria division CSSED10-310</taxon>
    </lineage>
</organism>
<protein>
    <submittedName>
        <fullName evidence="1">Tetratricopeptide repeat protein</fullName>
    </submittedName>
</protein>
<dbReference type="Gene3D" id="1.25.40.10">
    <property type="entry name" value="Tetratricopeptide repeat domain"/>
    <property type="match status" value="1"/>
</dbReference>
<dbReference type="InterPro" id="IPR011990">
    <property type="entry name" value="TPR-like_helical_dom_sf"/>
</dbReference>
<sequence length="197" mass="22176">MHMALSRFTEALTTIREVGDRREEGIILCNFAQLHYEQGNVERACELHDQALNIMRQIGERAWEGWILCLQASLLRLCFGDLEQALKLLSAAKRIINEVGEIADVIRCICERGHIALATAQTAQHQIEEARQVLVAFDAEPGSIMDKSITGLERAQAAFEAQEPHRLFRGELSADIAPKLKQWLRNQGMLEKKLTGS</sequence>
<evidence type="ECO:0000313" key="2">
    <source>
        <dbReference type="Proteomes" id="UP001594351"/>
    </source>
</evidence>
<accession>A0ABV6YWQ7</accession>